<accession>A0A6A6UNN6</accession>
<proteinExistence type="predicted"/>
<protein>
    <submittedName>
        <fullName evidence="1">Uncharacterized protein</fullName>
    </submittedName>
</protein>
<dbReference type="AlphaFoldDB" id="A0A6A6UNN6"/>
<sequence length="152" mass="16926">MRVIRSRHLDLVPSDSTEPFRRDELLQSSFTSSPPSTQVIINLETILKVGVLWSSSISSVSNLRFLAFFTTDLRHCECLQYSTNLPSVTSFFTAPLNCHAVALPWVEERWRCTQATASDQAVQVLKKILATEPGSCLLLEASPADARTRLTS</sequence>
<reference evidence="1" key="1">
    <citation type="journal article" date="2020" name="Stud. Mycol.">
        <title>101 Dothideomycetes genomes: a test case for predicting lifestyles and emergence of pathogens.</title>
        <authorList>
            <person name="Haridas S."/>
            <person name="Albert R."/>
            <person name="Binder M."/>
            <person name="Bloem J."/>
            <person name="Labutti K."/>
            <person name="Salamov A."/>
            <person name="Andreopoulos B."/>
            <person name="Baker S."/>
            <person name="Barry K."/>
            <person name="Bills G."/>
            <person name="Bluhm B."/>
            <person name="Cannon C."/>
            <person name="Castanera R."/>
            <person name="Culley D."/>
            <person name="Daum C."/>
            <person name="Ezra D."/>
            <person name="Gonzalez J."/>
            <person name="Henrissat B."/>
            <person name="Kuo A."/>
            <person name="Liang C."/>
            <person name="Lipzen A."/>
            <person name="Lutzoni F."/>
            <person name="Magnuson J."/>
            <person name="Mondo S."/>
            <person name="Nolan M."/>
            <person name="Ohm R."/>
            <person name="Pangilinan J."/>
            <person name="Park H.-J."/>
            <person name="Ramirez L."/>
            <person name="Alfaro M."/>
            <person name="Sun H."/>
            <person name="Tritt A."/>
            <person name="Yoshinaga Y."/>
            <person name="Zwiers L.-H."/>
            <person name="Turgeon B."/>
            <person name="Goodwin S."/>
            <person name="Spatafora J."/>
            <person name="Crous P."/>
            <person name="Grigoriev I."/>
        </authorList>
    </citation>
    <scope>NUCLEOTIDE SEQUENCE</scope>
    <source>
        <strain evidence="1">CBS 115976</strain>
    </source>
</reference>
<organism evidence="1 2">
    <name type="scientific">Microthyrium microscopicum</name>
    <dbReference type="NCBI Taxonomy" id="703497"/>
    <lineage>
        <taxon>Eukaryota</taxon>
        <taxon>Fungi</taxon>
        <taxon>Dikarya</taxon>
        <taxon>Ascomycota</taxon>
        <taxon>Pezizomycotina</taxon>
        <taxon>Dothideomycetes</taxon>
        <taxon>Dothideomycetes incertae sedis</taxon>
        <taxon>Microthyriales</taxon>
        <taxon>Microthyriaceae</taxon>
        <taxon>Microthyrium</taxon>
    </lineage>
</organism>
<dbReference type="Proteomes" id="UP000799302">
    <property type="component" value="Unassembled WGS sequence"/>
</dbReference>
<evidence type="ECO:0000313" key="1">
    <source>
        <dbReference type="EMBL" id="KAF2673852.1"/>
    </source>
</evidence>
<evidence type="ECO:0000313" key="2">
    <source>
        <dbReference type="Proteomes" id="UP000799302"/>
    </source>
</evidence>
<keyword evidence="2" id="KW-1185">Reference proteome</keyword>
<name>A0A6A6UNN6_9PEZI</name>
<gene>
    <name evidence="1" type="ORF">BT63DRAFT_451907</name>
</gene>
<dbReference type="EMBL" id="MU004231">
    <property type="protein sequence ID" value="KAF2673852.1"/>
    <property type="molecule type" value="Genomic_DNA"/>
</dbReference>